<reference evidence="4 5" key="1">
    <citation type="submission" date="2019-04" db="EMBL/GenBank/DDBJ databases">
        <title>Fungal friends and foes A comparative genomics study of 23 Aspergillus species from section Flavi.</title>
        <authorList>
            <consortium name="DOE Joint Genome Institute"/>
            <person name="Kjaerbolling I."/>
            <person name="Vesth T.C."/>
            <person name="Frisvad J.C."/>
            <person name="Nybo J.L."/>
            <person name="Theobald S."/>
            <person name="Kildgaard S."/>
            <person name="Petersen T.I."/>
            <person name="Kuo A."/>
            <person name="Sato A."/>
            <person name="Lyhne E.K."/>
            <person name="Kogle M.E."/>
            <person name="Wiebenga A."/>
            <person name="Kun R.S."/>
            <person name="Lubbers R.J."/>
            <person name="Makela M.R."/>
            <person name="Barry K."/>
            <person name="Chovatia M."/>
            <person name="Clum A."/>
            <person name="Daum C."/>
            <person name="Haridas S."/>
            <person name="He G."/>
            <person name="LaButti K."/>
            <person name="Lipzen A."/>
            <person name="Mondo S."/>
            <person name="Pangilinan J."/>
            <person name="Riley R."/>
            <person name="Salamov A."/>
            <person name="Simmons B.A."/>
            <person name="Magnuson J.K."/>
            <person name="Henrissat B."/>
            <person name="Mortensen U.H."/>
            <person name="Larsen T.O."/>
            <person name="De vries R.P."/>
            <person name="Grigoriev I.V."/>
            <person name="Machida M."/>
            <person name="Baker S.E."/>
            <person name="Andersen M.R."/>
        </authorList>
    </citation>
    <scope>NUCLEOTIDE SEQUENCE [LARGE SCALE GENOMIC DNA]</scope>
    <source>
        <strain evidence="4 5">CBS 126849</strain>
    </source>
</reference>
<dbReference type="AlphaFoldDB" id="A0A5N6F842"/>
<evidence type="ECO:0000313" key="5">
    <source>
        <dbReference type="Proteomes" id="UP000326799"/>
    </source>
</evidence>
<dbReference type="InterPro" id="IPR016292">
    <property type="entry name" value="Epoxide_hydrolase"/>
</dbReference>
<evidence type="ECO:0000313" key="4">
    <source>
        <dbReference type="EMBL" id="KAB8226048.1"/>
    </source>
</evidence>
<proteinExistence type="inferred from homology"/>
<dbReference type="PANTHER" id="PTHR21661">
    <property type="entry name" value="EPOXIDE HYDROLASE 1-RELATED"/>
    <property type="match status" value="1"/>
</dbReference>
<sequence>MTRPEIREFTVNIHREEGEHLKRKLRDTEIMRGAGTPYGPEYKWADDLYKKWTDDFDWYFLQDKIYELPHDMGEFEDVKIDFLHSRSKTADAIPLLVVHGWPAVFYEFSRVGSPLSHPVNENEQAFHVLVPSLPGFSCSHWPPKAGLTLQDTVRVLDSVMKKLGYNEYMVQYGDRRLFVGRELEMRYTPSCELTHFNFISSEMPDNAKSWIEREHAIAERMEDLYENHLGYAVCMCTRPHTIEIGLHDNPMGIIIMPSMLCFSENLPNEEFAEFTTDFRSNSLKVEMTRKVVYYKEHDNGGHFAALECPGEELEEVTYMIEKI</sequence>
<dbReference type="EMBL" id="ML733392">
    <property type="protein sequence ID" value="KAB8226048.1"/>
    <property type="molecule type" value="Genomic_DNA"/>
</dbReference>
<dbReference type="InterPro" id="IPR029058">
    <property type="entry name" value="AB_hydrolase_fold"/>
</dbReference>
<dbReference type="GO" id="GO:0004301">
    <property type="term" value="F:epoxide hydrolase activity"/>
    <property type="evidence" value="ECO:0007669"/>
    <property type="project" value="TreeGrafter"/>
</dbReference>
<dbReference type="PANTHER" id="PTHR21661:SF79">
    <property type="entry name" value="EPOXIDE HYDROLASE"/>
    <property type="match status" value="1"/>
</dbReference>
<dbReference type="GO" id="GO:0097176">
    <property type="term" value="P:epoxide metabolic process"/>
    <property type="evidence" value="ECO:0007669"/>
    <property type="project" value="TreeGrafter"/>
</dbReference>
<keyword evidence="5" id="KW-1185">Reference proteome</keyword>
<dbReference type="PIRSF" id="PIRSF001112">
    <property type="entry name" value="Epoxide_hydrolase"/>
    <property type="match status" value="1"/>
</dbReference>
<organism evidence="4 5">
    <name type="scientific">Aspergillus novoparasiticus</name>
    <dbReference type="NCBI Taxonomy" id="986946"/>
    <lineage>
        <taxon>Eukaryota</taxon>
        <taxon>Fungi</taxon>
        <taxon>Dikarya</taxon>
        <taxon>Ascomycota</taxon>
        <taxon>Pezizomycotina</taxon>
        <taxon>Eurotiomycetes</taxon>
        <taxon>Eurotiomycetidae</taxon>
        <taxon>Eurotiales</taxon>
        <taxon>Aspergillaceae</taxon>
        <taxon>Aspergillus</taxon>
        <taxon>Aspergillus subgen. Circumdati</taxon>
    </lineage>
</organism>
<keyword evidence="2 4" id="KW-0378">Hydrolase</keyword>
<accession>A0A5N6F842</accession>
<comment type="similarity">
    <text evidence="1">Belongs to the peptidase S33 family.</text>
</comment>
<dbReference type="Gene3D" id="3.40.50.1820">
    <property type="entry name" value="alpha/beta hydrolase"/>
    <property type="match status" value="1"/>
</dbReference>
<dbReference type="Pfam" id="PF06441">
    <property type="entry name" value="EHN"/>
    <property type="match status" value="1"/>
</dbReference>
<feature type="domain" description="Epoxide hydrolase N-terminal" evidence="3">
    <location>
        <begin position="6"/>
        <end position="108"/>
    </location>
</feature>
<evidence type="ECO:0000256" key="1">
    <source>
        <dbReference type="ARBA" id="ARBA00010088"/>
    </source>
</evidence>
<evidence type="ECO:0000256" key="2">
    <source>
        <dbReference type="ARBA" id="ARBA00022801"/>
    </source>
</evidence>
<evidence type="ECO:0000259" key="3">
    <source>
        <dbReference type="Pfam" id="PF06441"/>
    </source>
</evidence>
<dbReference type="SUPFAM" id="SSF53474">
    <property type="entry name" value="alpha/beta-Hydrolases"/>
    <property type="match status" value="1"/>
</dbReference>
<dbReference type="Proteomes" id="UP000326799">
    <property type="component" value="Unassembled WGS sequence"/>
</dbReference>
<protein>
    <submittedName>
        <fullName evidence="4">Alpha/Beta hydrolase protein</fullName>
    </submittedName>
</protein>
<dbReference type="InterPro" id="IPR010497">
    <property type="entry name" value="Epoxide_hydro_N"/>
</dbReference>
<name>A0A5N6F842_9EURO</name>
<gene>
    <name evidence="4" type="ORF">BDV33DRAFT_186847</name>
</gene>